<evidence type="ECO:0000313" key="6">
    <source>
        <dbReference type="EMBL" id="MBC9824491.1"/>
    </source>
</evidence>
<dbReference type="PANTHER" id="PTHR34653">
    <property type="match status" value="1"/>
</dbReference>
<evidence type="ECO:0000256" key="5">
    <source>
        <dbReference type="NCBIfam" id="TIGR00205"/>
    </source>
</evidence>
<dbReference type="RefSeq" id="WP_187948464.1">
    <property type="nucleotide sequence ID" value="NZ_WNJQ01000001.1"/>
</dbReference>
<dbReference type="Pfam" id="PF02049">
    <property type="entry name" value="FliE"/>
    <property type="match status" value="1"/>
</dbReference>
<keyword evidence="6" id="KW-0282">Flagellum</keyword>
<keyword evidence="3 4" id="KW-0975">Bacterial flagellum</keyword>
<comment type="subcellular location">
    <subcellularLocation>
        <location evidence="1 4">Bacterial flagellum basal body</location>
    </subcellularLocation>
</comment>
<dbReference type="PRINTS" id="PR01006">
    <property type="entry name" value="FLGHOOKFLIE"/>
</dbReference>
<dbReference type="InterPro" id="IPR001624">
    <property type="entry name" value="FliE"/>
</dbReference>
<gene>
    <name evidence="4 6" type="primary">fliE</name>
    <name evidence="6" type="ORF">GLO26_01430</name>
</gene>
<evidence type="ECO:0000313" key="7">
    <source>
        <dbReference type="Proteomes" id="UP000638836"/>
    </source>
</evidence>
<dbReference type="PANTHER" id="PTHR34653:SF1">
    <property type="entry name" value="FLAGELLAR HOOK-BASAL BODY COMPLEX PROTEIN FLIE"/>
    <property type="match status" value="1"/>
</dbReference>
<evidence type="ECO:0000256" key="4">
    <source>
        <dbReference type="HAMAP-Rule" id="MF_00724"/>
    </source>
</evidence>
<keyword evidence="6" id="KW-0966">Cell projection</keyword>
<name>A0ABR7T980_9LACT</name>
<keyword evidence="6" id="KW-0969">Cilium</keyword>
<evidence type="ECO:0000256" key="1">
    <source>
        <dbReference type="ARBA" id="ARBA00004117"/>
    </source>
</evidence>
<keyword evidence="7" id="KW-1185">Reference proteome</keyword>
<dbReference type="Proteomes" id="UP000638836">
    <property type="component" value="Unassembled WGS sequence"/>
</dbReference>
<sequence>MNVDTLFNSLVNGPSQTGLTSGMNIQTSEETNGLSSFSGMLENAMSSLNEQQVSADQGVQDLISGNTDNLHNVMIQTSEAQLSLELALQLRNKGLEAYNEIKNMQF</sequence>
<comment type="similarity">
    <text evidence="2 4">Belongs to the FliE family.</text>
</comment>
<organism evidence="6 7">
    <name type="scientific">Carnobacterium inhibens</name>
    <dbReference type="NCBI Taxonomy" id="147709"/>
    <lineage>
        <taxon>Bacteria</taxon>
        <taxon>Bacillati</taxon>
        <taxon>Bacillota</taxon>
        <taxon>Bacilli</taxon>
        <taxon>Lactobacillales</taxon>
        <taxon>Carnobacteriaceae</taxon>
        <taxon>Carnobacterium</taxon>
    </lineage>
</organism>
<evidence type="ECO:0000256" key="3">
    <source>
        <dbReference type="ARBA" id="ARBA00023143"/>
    </source>
</evidence>
<dbReference type="HAMAP" id="MF_00724">
    <property type="entry name" value="FliE"/>
    <property type="match status" value="1"/>
</dbReference>
<dbReference type="EMBL" id="WNJQ01000001">
    <property type="protein sequence ID" value="MBC9824491.1"/>
    <property type="molecule type" value="Genomic_DNA"/>
</dbReference>
<dbReference type="NCBIfam" id="TIGR00205">
    <property type="entry name" value="fliE"/>
    <property type="match status" value="1"/>
</dbReference>
<evidence type="ECO:0000256" key="2">
    <source>
        <dbReference type="ARBA" id="ARBA00009272"/>
    </source>
</evidence>
<comment type="caution">
    <text evidence="6">The sequence shown here is derived from an EMBL/GenBank/DDBJ whole genome shotgun (WGS) entry which is preliminary data.</text>
</comment>
<protein>
    <recommendedName>
        <fullName evidence="4 5">Flagellar hook-basal body complex protein FliE</fullName>
    </recommendedName>
</protein>
<accession>A0ABR7T980</accession>
<reference evidence="6 7" key="1">
    <citation type="journal article" date="2020" name="Microorganisms">
        <title>New Insight into Antimicrobial Compounds from Food and Marine-Sourced Carnobacterium Species through Phenotype and Genome Analyses.</title>
        <authorList>
            <person name="Begrem S."/>
            <person name="Ivaniuk F."/>
            <person name="Gigout-Chevalier F."/>
            <person name="Kolypczuk L."/>
            <person name="Bonnetot S."/>
            <person name="Leroi F."/>
            <person name="Grovel O."/>
            <person name="Delbarre-Ladrat C."/>
            <person name="Passerini D."/>
        </authorList>
    </citation>
    <scope>NUCLEOTIDE SEQUENCE [LARGE SCALE GENOMIC DNA]</scope>
    <source>
        <strain evidence="6 7">MIP2551</strain>
    </source>
</reference>
<proteinExistence type="inferred from homology"/>